<evidence type="ECO:0000256" key="4">
    <source>
        <dbReference type="ARBA" id="ARBA00022853"/>
    </source>
</evidence>
<evidence type="ECO:0000256" key="3">
    <source>
        <dbReference type="ARBA" id="ARBA00022723"/>
    </source>
</evidence>
<dbReference type="SMART" id="SM00558">
    <property type="entry name" value="JmjC"/>
    <property type="match status" value="1"/>
</dbReference>
<keyword evidence="3" id="KW-0479">Metal-binding</keyword>
<evidence type="ECO:0000256" key="8">
    <source>
        <dbReference type="ARBA" id="ARBA00023015"/>
    </source>
</evidence>
<proteinExistence type="inferred from homology"/>
<dbReference type="GO" id="GO:0046872">
    <property type="term" value="F:metal ion binding"/>
    <property type="evidence" value="ECO:0007669"/>
    <property type="project" value="UniProtKB-KW"/>
</dbReference>
<dbReference type="EMBL" id="DS470004">
    <property type="protein sequence ID" value="EDO30657.1"/>
    <property type="molecule type" value="Genomic_DNA"/>
</dbReference>
<evidence type="ECO:0000313" key="13">
    <source>
        <dbReference type="EMBL" id="EDO30657.1"/>
    </source>
</evidence>
<evidence type="ECO:0000313" key="14">
    <source>
        <dbReference type="Proteomes" id="UP000001593"/>
    </source>
</evidence>
<comment type="cofactor">
    <cofactor evidence="1">
        <name>Fe(2+)</name>
        <dbReference type="ChEBI" id="CHEBI:29033"/>
    </cofactor>
</comment>
<name>A7T061_NEMVE</name>
<dbReference type="InterPro" id="IPR003347">
    <property type="entry name" value="JmjC_dom"/>
</dbReference>
<sequence>MYRVEVCGGTTEGGDGYLYCASTALFKVIAGVSEEHFTQHEQRYKARGLTKERMLSGVDLDRIWPLNNTKCTVRRIHKPTKEEFIERCMKPAQACVISEAMEDWEALKSWPLDVLETDPRLAEGIYIGDREEMVPVRVFNRYTKTRAKLDAAPWMVFMPDVFEMYPELLKDYKVPDYFSEEDDFMTGVPDDLRMDWRWIIMAPRGSGSGWHCDPANTTGWLALATGAKLWGLYPPEQAHIPGVKNNYYQKRDYNMDDAYNWWIHTRPSLEHDHRVHSEFSSRVHRVHTEFIPGTLYTYRNMIIVYIPSSYRVHNECIPSTSEVLYTYRNMIIAYIEYDLPRECIQQAGDIVYIPSGWYHAVLNLDHTVAVTQNFCNLYSIKSCLKELKEQADSDGNFIGRTFERLRDMFKGRYPDLFEAGDEDFRAPSPGEGMTLPQMREKQFDDLKNFLST</sequence>
<keyword evidence="9" id="KW-0804">Transcription</keyword>
<evidence type="ECO:0000256" key="6">
    <source>
        <dbReference type="ARBA" id="ARBA00023002"/>
    </source>
</evidence>
<keyword evidence="10" id="KW-0539">Nucleus</keyword>
<dbReference type="Proteomes" id="UP000001593">
    <property type="component" value="Unassembled WGS sequence"/>
</dbReference>
<dbReference type="GO" id="GO:0006909">
    <property type="term" value="P:phagocytosis"/>
    <property type="evidence" value="ECO:0000318"/>
    <property type="project" value="GO_Central"/>
</dbReference>
<keyword evidence="4" id="KW-0156">Chromatin regulator</keyword>
<dbReference type="PROSITE" id="PS51184">
    <property type="entry name" value="JMJC"/>
    <property type="match status" value="1"/>
</dbReference>
<protein>
    <recommendedName>
        <fullName evidence="12">JmjC domain-containing protein</fullName>
    </recommendedName>
</protein>
<keyword evidence="14" id="KW-1185">Reference proteome</keyword>
<dbReference type="PANTHER" id="PTHR12480:SF32">
    <property type="entry name" value="BIFUNCTIONAL ARGININE DEMETHYLASE AND LYSYL-HYDROXYLASE JMJD6"/>
    <property type="match status" value="1"/>
</dbReference>
<accession>A7T061</accession>
<keyword evidence="6" id="KW-0560">Oxidoreductase</keyword>
<reference evidence="13 14" key="1">
    <citation type="journal article" date="2007" name="Science">
        <title>Sea anemone genome reveals ancestral eumetazoan gene repertoire and genomic organization.</title>
        <authorList>
            <person name="Putnam N.H."/>
            <person name="Srivastava M."/>
            <person name="Hellsten U."/>
            <person name="Dirks B."/>
            <person name="Chapman J."/>
            <person name="Salamov A."/>
            <person name="Terry A."/>
            <person name="Shapiro H."/>
            <person name="Lindquist E."/>
            <person name="Kapitonov V.V."/>
            <person name="Jurka J."/>
            <person name="Genikhovich G."/>
            <person name="Grigoriev I.V."/>
            <person name="Lucas S.M."/>
            <person name="Steele R.E."/>
            <person name="Finnerty J.R."/>
            <person name="Technau U."/>
            <person name="Martindale M.Q."/>
            <person name="Rokhsar D.S."/>
        </authorList>
    </citation>
    <scope>NUCLEOTIDE SEQUENCE [LARGE SCALE GENOMIC DNA]</scope>
    <source>
        <strain evidence="14">CH2 X CH6</strain>
    </source>
</reference>
<organism evidence="13 14">
    <name type="scientific">Nematostella vectensis</name>
    <name type="common">Starlet sea anemone</name>
    <dbReference type="NCBI Taxonomy" id="45351"/>
    <lineage>
        <taxon>Eukaryota</taxon>
        <taxon>Metazoa</taxon>
        <taxon>Cnidaria</taxon>
        <taxon>Anthozoa</taxon>
        <taxon>Hexacorallia</taxon>
        <taxon>Actiniaria</taxon>
        <taxon>Edwardsiidae</taxon>
        <taxon>Nematostella</taxon>
    </lineage>
</organism>
<dbReference type="InterPro" id="IPR050910">
    <property type="entry name" value="JMJD6_ArgDemeth/LysHydrox"/>
</dbReference>
<dbReference type="GO" id="GO:0106140">
    <property type="term" value="F:P-TEFb complex binding"/>
    <property type="evidence" value="ECO:0000318"/>
    <property type="project" value="GO_Central"/>
</dbReference>
<dbReference type="GO" id="GO:0005634">
    <property type="term" value="C:nucleus"/>
    <property type="evidence" value="ECO:0000318"/>
    <property type="project" value="GO_Central"/>
</dbReference>
<dbReference type="STRING" id="45351.A7T061"/>
<dbReference type="eggNOG" id="KOG2130">
    <property type="taxonomic scope" value="Eukaryota"/>
</dbReference>
<comment type="subcellular location">
    <subcellularLocation>
        <location evidence="2">Nucleus</location>
    </subcellularLocation>
</comment>
<keyword evidence="7" id="KW-0408">Iron</keyword>
<dbReference type="PhylomeDB" id="A7T061"/>
<evidence type="ECO:0000256" key="9">
    <source>
        <dbReference type="ARBA" id="ARBA00023163"/>
    </source>
</evidence>
<dbReference type="PANTHER" id="PTHR12480">
    <property type="entry name" value="ARGININE DEMETHYLASE AND LYSYL-HYDROXYLASE JMJD"/>
    <property type="match status" value="1"/>
</dbReference>
<dbReference type="OMA" id="YTYRNMI"/>
<evidence type="ECO:0000256" key="1">
    <source>
        <dbReference type="ARBA" id="ARBA00001954"/>
    </source>
</evidence>
<dbReference type="InterPro" id="IPR041667">
    <property type="entry name" value="Cupin_8"/>
</dbReference>
<evidence type="ECO:0000256" key="2">
    <source>
        <dbReference type="ARBA" id="ARBA00004123"/>
    </source>
</evidence>
<evidence type="ECO:0000256" key="7">
    <source>
        <dbReference type="ARBA" id="ARBA00023004"/>
    </source>
</evidence>
<dbReference type="SUPFAM" id="SSF51197">
    <property type="entry name" value="Clavaminate synthase-like"/>
    <property type="match status" value="1"/>
</dbReference>
<dbReference type="AlphaFoldDB" id="A7T061"/>
<evidence type="ECO:0000256" key="11">
    <source>
        <dbReference type="ARBA" id="ARBA00038068"/>
    </source>
</evidence>
<evidence type="ECO:0000256" key="10">
    <source>
        <dbReference type="ARBA" id="ARBA00023242"/>
    </source>
</evidence>
<keyword evidence="5" id="KW-0223">Dioxygenase</keyword>
<dbReference type="Gene3D" id="2.60.120.650">
    <property type="entry name" value="Cupin"/>
    <property type="match status" value="1"/>
</dbReference>
<keyword evidence="8" id="KW-0805">Transcription regulation</keyword>
<comment type="similarity">
    <text evidence="11">Belongs to the JMJD6 family.</text>
</comment>
<evidence type="ECO:0000256" key="5">
    <source>
        <dbReference type="ARBA" id="ARBA00022964"/>
    </source>
</evidence>
<gene>
    <name evidence="13" type="ORF">NEMVEDRAFT_v1g220294</name>
</gene>
<evidence type="ECO:0000259" key="12">
    <source>
        <dbReference type="PROSITE" id="PS51184"/>
    </source>
</evidence>
<feature type="domain" description="JmjC" evidence="12">
    <location>
        <begin position="163"/>
        <end position="391"/>
    </location>
</feature>
<dbReference type="GO" id="GO:0033749">
    <property type="term" value="F:histone H4R3 demethylase activity"/>
    <property type="evidence" value="ECO:0000318"/>
    <property type="project" value="GO_Central"/>
</dbReference>
<dbReference type="GO" id="GO:0005737">
    <property type="term" value="C:cytoplasm"/>
    <property type="evidence" value="ECO:0000318"/>
    <property type="project" value="GO_Central"/>
</dbReference>
<dbReference type="HOGENOM" id="CLU_605953_0_0_1"/>
<dbReference type="InParanoid" id="A7T061"/>
<dbReference type="Pfam" id="PF13621">
    <property type="entry name" value="Cupin_8"/>
    <property type="match status" value="1"/>
</dbReference>